<dbReference type="PROSITE" id="PS50077">
    <property type="entry name" value="HEAT_REPEAT"/>
    <property type="match status" value="1"/>
</dbReference>
<protein>
    <submittedName>
        <fullName evidence="5">Uncharacterized protein</fullName>
    </submittedName>
</protein>
<feature type="repeat" description="HEAT" evidence="2">
    <location>
        <begin position="1148"/>
        <end position="1186"/>
    </location>
</feature>
<reference evidence="5" key="1">
    <citation type="submission" date="2017-08" db="EMBL/GenBank/DDBJ databases">
        <authorList>
            <person name="Polle J.E."/>
            <person name="Barry K."/>
            <person name="Cushman J."/>
            <person name="Schmutz J."/>
            <person name="Tran D."/>
            <person name="Hathwaick L.T."/>
            <person name="Yim W.C."/>
            <person name="Jenkins J."/>
            <person name="Mckie-Krisberg Z.M."/>
            <person name="Prochnik S."/>
            <person name="Lindquist E."/>
            <person name="Dockter R.B."/>
            <person name="Adam C."/>
            <person name="Molina H."/>
            <person name="Bunkerborg J."/>
            <person name="Jin E."/>
            <person name="Buchheim M."/>
            <person name="Magnuson J."/>
        </authorList>
    </citation>
    <scope>NUCLEOTIDE SEQUENCE</scope>
    <source>
        <strain evidence="5">CCAP 19/18</strain>
    </source>
</reference>
<evidence type="ECO:0000256" key="4">
    <source>
        <dbReference type="SAM" id="SignalP"/>
    </source>
</evidence>
<dbReference type="SUPFAM" id="SSF48371">
    <property type="entry name" value="ARM repeat"/>
    <property type="match status" value="1"/>
</dbReference>
<keyword evidence="1" id="KW-0677">Repeat</keyword>
<evidence type="ECO:0000256" key="2">
    <source>
        <dbReference type="PROSITE-ProRule" id="PRU00103"/>
    </source>
</evidence>
<dbReference type="Pfam" id="PF02985">
    <property type="entry name" value="HEAT"/>
    <property type="match status" value="1"/>
</dbReference>
<feature type="compositionally biased region" description="Basic and acidic residues" evidence="3">
    <location>
        <begin position="716"/>
        <end position="728"/>
    </location>
</feature>
<evidence type="ECO:0000256" key="3">
    <source>
        <dbReference type="SAM" id="MobiDB-lite"/>
    </source>
</evidence>
<feature type="signal peptide" evidence="4">
    <location>
        <begin position="1"/>
        <end position="21"/>
    </location>
</feature>
<name>A0ABQ7GWQ4_DUNSA</name>
<feature type="region of interest" description="Disordered" evidence="3">
    <location>
        <begin position="709"/>
        <end position="748"/>
    </location>
</feature>
<evidence type="ECO:0000313" key="5">
    <source>
        <dbReference type="EMBL" id="KAF5839046.1"/>
    </source>
</evidence>
<dbReference type="InterPro" id="IPR016024">
    <property type="entry name" value="ARM-type_fold"/>
</dbReference>
<dbReference type="InterPro" id="IPR000357">
    <property type="entry name" value="HEAT"/>
</dbReference>
<feature type="region of interest" description="Disordered" evidence="3">
    <location>
        <begin position="1054"/>
        <end position="1087"/>
    </location>
</feature>
<keyword evidence="6" id="KW-1185">Reference proteome</keyword>
<evidence type="ECO:0000256" key="1">
    <source>
        <dbReference type="ARBA" id="ARBA00022737"/>
    </source>
</evidence>
<dbReference type="Proteomes" id="UP000815325">
    <property type="component" value="Unassembled WGS sequence"/>
</dbReference>
<organism evidence="5 6">
    <name type="scientific">Dunaliella salina</name>
    <name type="common">Green alga</name>
    <name type="synonym">Protococcus salinus</name>
    <dbReference type="NCBI Taxonomy" id="3046"/>
    <lineage>
        <taxon>Eukaryota</taxon>
        <taxon>Viridiplantae</taxon>
        <taxon>Chlorophyta</taxon>
        <taxon>core chlorophytes</taxon>
        <taxon>Chlorophyceae</taxon>
        <taxon>CS clade</taxon>
        <taxon>Chlamydomonadales</taxon>
        <taxon>Dunaliellaceae</taxon>
        <taxon>Dunaliella</taxon>
    </lineage>
</organism>
<sequence length="1253" mass="137002">MASWYAFTPAWPLIMFGLIRASCYAHAPEMASRSKLSVAQRTNALVVLSGLLHASGQATAQPPPDADLLAHLANVLDRDQSLFDMGCTKARGLELLWRRRYGSYQVINDNLHVAASNEPCSSWVSDELRATADHAPARQQLLAVAINILQWGGSRSMHSSMSFAPARQQLFIVAINILQWGGQVAINILRWGGPRMWLAPAQQQLFTVAIKTLRWGGCTIAAAGIDIFRWGLLKGARMSEHFLNRGMHCIMLLAPEQQQLLAATNLIHQGSCISGLDQVFTPNVIGHVGASMCQQVSMQLYVLLLQLYGCEEDPAKRAGITEVMSRMAAACGAFSWHQITDAHAEPLFARLCGSAATMCGQQQRECVKAEVMGRMVRACGASFWHHITDVHAEPATNWQAVWVSSNVSACACLEAEVMGRMVRACGVSSWHKITGVHAESLFARLCGSAAANVYCIYAYKVCNPLFTGNATLVYTLVHSCCRWSPGLMDYYAVKLVYSPGQSDYYALRALLLDMPRTPVVFHLRWSPKSPDYYAVRALLFTAGPSSCYVEKAALLPPAKSENFLQLSTHSYALLQRWSPGSTDYYAVRALLLTAGPSSCYVEEAALLPPAKSYCRLSCVLQVVPRIDGLLCAGPSSLSRLAHPLCCVLKPIVSDHEGDASLRLSLLQLVDTLLESPEQVGSFAGLEVTVRVYMCKIRVRRLHSTWGAAGASEEGDAADRAKEQAERAARSKRPTARQGNGFSISGGSPSEELGEAFLCKTSEKRELKRLQKQQDMDSLSHWGPSFVGNHSGTLLTHALLSPLTSRNFSHRGSRGPQLNRRPLRHVVYPLTAAPPDLSRQHTQGLLIGGQPSGTLHTHTLLPPPTSCNRSRWDPTFVGDHSGALLFNILLSPPTSRYTTRRGPSSAGDLSGTLFTHLLLLLVTSRNTTCRGPNLVGDHPGPPVPYKLKPPLTSHHTTRTRRDPSLAGEHSGNLLTHVLLPPLTPCDLSNWGPSFLDPVMRIAYPLLTHLLLSPLTLHNTKHKAPSLAANVGALHTHLLLLLLTWTPSLAGEHSGARAWPPTTQADSLSYKPKAPLTSHHTTRTCRGPSLAGEHSGTLLTHVLLPPLTWRAGKTAAAIRYVDVRNMACFVIEQLLLLVGPKLSHEARRAIYPELIKRLDDSSNQVRIAACKALTVFCTTMNPDYCETNSGYLAAGVVIHMDDSEMSVQEAACSVLEALAVRKPHPVWIEIMKVRDRFRSKHYCDRVLAACGKSQT</sequence>
<dbReference type="Gene3D" id="1.25.10.10">
    <property type="entry name" value="Leucine-rich Repeat Variant"/>
    <property type="match status" value="1"/>
</dbReference>
<evidence type="ECO:0000313" key="6">
    <source>
        <dbReference type="Proteomes" id="UP000815325"/>
    </source>
</evidence>
<dbReference type="PANTHER" id="PTHR16216">
    <property type="entry name" value="DYNEIN ASSEMBLY FACTOR 5, AXONEMAL"/>
    <property type="match status" value="1"/>
</dbReference>
<accession>A0ABQ7GWQ4</accession>
<dbReference type="InterPro" id="IPR011989">
    <property type="entry name" value="ARM-like"/>
</dbReference>
<feature type="compositionally biased region" description="Polar residues" evidence="3">
    <location>
        <begin position="736"/>
        <end position="747"/>
    </location>
</feature>
<gene>
    <name evidence="5" type="ORF">DUNSADRAFT_1743</name>
</gene>
<dbReference type="InterPro" id="IPR021133">
    <property type="entry name" value="HEAT_type_2"/>
</dbReference>
<dbReference type="InterPro" id="IPR052623">
    <property type="entry name" value="DAAF5"/>
</dbReference>
<dbReference type="EMBL" id="MU069557">
    <property type="protein sequence ID" value="KAF5839046.1"/>
    <property type="molecule type" value="Genomic_DNA"/>
</dbReference>
<feature type="region of interest" description="Disordered" evidence="3">
    <location>
        <begin position="931"/>
        <end position="965"/>
    </location>
</feature>
<keyword evidence="4" id="KW-0732">Signal</keyword>
<dbReference type="PANTHER" id="PTHR16216:SF2">
    <property type="entry name" value="DYNEIN AXONEMAL ASSEMBLY FACTOR 5"/>
    <property type="match status" value="1"/>
</dbReference>
<feature type="chain" id="PRO_5046739033" evidence="4">
    <location>
        <begin position="22"/>
        <end position="1253"/>
    </location>
</feature>
<comment type="caution">
    <text evidence="5">The sequence shown here is derived from an EMBL/GenBank/DDBJ whole genome shotgun (WGS) entry which is preliminary data.</text>
</comment>
<proteinExistence type="predicted"/>